<accession>A0A4R2TER0</accession>
<keyword evidence="6 8" id="KW-0862">Zinc</keyword>
<dbReference type="EMBL" id="SLYC01000026">
    <property type="protein sequence ID" value="TCQ01561.1"/>
    <property type="molecule type" value="Genomic_DNA"/>
</dbReference>
<keyword evidence="3 8" id="KW-0819">tRNA processing</keyword>
<comment type="subunit">
    <text evidence="2 8">Homodimer.</text>
</comment>
<dbReference type="SUPFAM" id="SSF53927">
    <property type="entry name" value="Cytidine deaminase-like"/>
    <property type="match status" value="1"/>
</dbReference>
<dbReference type="InterPro" id="IPR028883">
    <property type="entry name" value="tRNA_aden_deaminase"/>
</dbReference>
<proteinExistence type="inferred from homology"/>
<dbReference type="PANTHER" id="PTHR11079:SF202">
    <property type="entry name" value="TRNA-SPECIFIC ADENOSINE DEAMINASE"/>
    <property type="match status" value="1"/>
</dbReference>
<comment type="function">
    <text evidence="8">Catalyzes the deamination of adenosine to inosine at the wobble position 34 of tRNA(Arg2).</text>
</comment>
<dbReference type="AlphaFoldDB" id="A0A4R2TER0"/>
<feature type="active site" description="Proton donor" evidence="8">
    <location>
        <position position="48"/>
    </location>
</feature>
<evidence type="ECO:0000256" key="2">
    <source>
        <dbReference type="ARBA" id="ARBA00011738"/>
    </source>
</evidence>
<dbReference type="GO" id="GO:0052717">
    <property type="term" value="F:tRNA-specific adenosine-34 deaminase activity"/>
    <property type="evidence" value="ECO:0007669"/>
    <property type="project" value="UniProtKB-UniRule"/>
</dbReference>
<dbReference type="InterPro" id="IPR016192">
    <property type="entry name" value="APOBEC/CMP_deaminase_Zn-bd"/>
</dbReference>
<dbReference type="GO" id="GO:0008270">
    <property type="term" value="F:zinc ion binding"/>
    <property type="evidence" value="ECO:0007669"/>
    <property type="project" value="UniProtKB-UniRule"/>
</dbReference>
<dbReference type="FunFam" id="3.40.140.10:FF:000005">
    <property type="entry name" value="tRNA-specific adenosine deaminase"/>
    <property type="match status" value="1"/>
</dbReference>
<evidence type="ECO:0000256" key="4">
    <source>
        <dbReference type="ARBA" id="ARBA00022723"/>
    </source>
</evidence>
<dbReference type="NCBIfam" id="NF008113">
    <property type="entry name" value="PRK10860.1"/>
    <property type="match status" value="1"/>
</dbReference>
<evidence type="ECO:0000256" key="1">
    <source>
        <dbReference type="ARBA" id="ARBA00010669"/>
    </source>
</evidence>
<comment type="similarity">
    <text evidence="1">Belongs to the cytidine and deoxycytidylate deaminase family. ADAT2 subfamily.</text>
</comment>
<dbReference type="OrthoDB" id="9802676at2"/>
<name>A0A4R2TER0_9FIRM</name>
<comment type="catalytic activity">
    <reaction evidence="7 8">
        <text>adenosine(34) in tRNA + H2O + H(+) = inosine(34) in tRNA + NH4(+)</text>
        <dbReference type="Rhea" id="RHEA:43168"/>
        <dbReference type="Rhea" id="RHEA-COMP:10373"/>
        <dbReference type="Rhea" id="RHEA-COMP:10374"/>
        <dbReference type="ChEBI" id="CHEBI:15377"/>
        <dbReference type="ChEBI" id="CHEBI:15378"/>
        <dbReference type="ChEBI" id="CHEBI:28938"/>
        <dbReference type="ChEBI" id="CHEBI:74411"/>
        <dbReference type="ChEBI" id="CHEBI:82852"/>
        <dbReference type="EC" id="3.5.4.33"/>
    </reaction>
</comment>
<dbReference type="CDD" id="cd01285">
    <property type="entry name" value="nucleoside_deaminase"/>
    <property type="match status" value="1"/>
</dbReference>
<dbReference type="InterPro" id="IPR016193">
    <property type="entry name" value="Cytidine_deaminase-like"/>
</dbReference>
<evidence type="ECO:0000256" key="7">
    <source>
        <dbReference type="ARBA" id="ARBA00048045"/>
    </source>
</evidence>
<evidence type="ECO:0000259" key="9">
    <source>
        <dbReference type="PROSITE" id="PS51747"/>
    </source>
</evidence>
<reference evidence="10 11" key="1">
    <citation type="submission" date="2019-03" db="EMBL/GenBank/DDBJ databases">
        <title>Genomic Encyclopedia of Type Strains, Phase IV (KMG-IV): sequencing the most valuable type-strain genomes for metagenomic binning, comparative biology and taxonomic classification.</title>
        <authorList>
            <person name="Goeker M."/>
        </authorList>
    </citation>
    <scope>NUCLEOTIDE SEQUENCE [LARGE SCALE GENOMIC DNA]</scope>
    <source>
        <strain evidence="10 11">DSM 100013</strain>
    </source>
</reference>
<keyword evidence="5 8" id="KW-0378">Hydrolase</keyword>
<dbReference type="Proteomes" id="UP000295504">
    <property type="component" value="Unassembled WGS sequence"/>
</dbReference>
<sequence>MQLALDQARKAYNIGEVPIGAIIVKDDVVIGSGYNLREKNGDALAHAELIAIKQACEAISGWRLTGCALYVTIEPCPMCAGAIIQSRIDKVVYGAMDPKAGAGGSILNLLQMNELNHQSHVIKGVLEEECSALMKSFFRELRAKK</sequence>
<evidence type="ECO:0000256" key="6">
    <source>
        <dbReference type="ARBA" id="ARBA00022833"/>
    </source>
</evidence>
<comment type="caution">
    <text evidence="10">The sequence shown here is derived from an EMBL/GenBank/DDBJ whole genome shotgun (WGS) entry which is preliminary data.</text>
</comment>
<evidence type="ECO:0000256" key="5">
    <source>
        <dbReference type="ARBA" id="ARBA00022801"/>
    </source>
</evidence>
<feature type="binding site" evidence="8">
    <location>
        <position position="79"/>
    </location>
    <ligand>
        <name>Zn(2+)</name>
        <dbReference type="ChEBI" id="CHEBI:29105"/>
        <note>catalytic</note>
    </ligand>
</feature>
<evidence type="ECO:0000313" key="10">
    <source>
        <dbReference type="EMBL" id="TCQ01561.1"/>
    </source>
</evidence>
<keyword evidence="4 8" id="KW-0479">Metal-binding</keyword>
<dbReference type="HAMAP" id="MF_00972">
    <property type="entry name" value="tRNA_aden_deaminase"/>
    <property type="match status" value="1"/>
</dbReference>
<protein>
    <recommendedName>
        <fullName evidence="8">tRNA-specific adenosine deaminase</fullName>
        <ecNumber evidence="8">3.5.4.33</ecNumber>
    </recommendedName>
</protein>
<feature type="binding site" evidence="8">
    <location>
        <position position="76"/>
    </location>
    <ligand>
        <name>Zn(2+)</name>
        <dbReference type="ChEBI" id="CHEBI:29105"/>
        <note>catalytic</note>
    </ligand>
</feature>
<comment type="cofactor">
    <cofactor evidence="8">
        <name>Zn(2+)</name>
        <dbReference type="ChEBI" id="CHEBI:29105"/>
    </cofactor>
    <text evidence="8">Binds 1 zinc ion per subunit.</text>
</comment>
<dbReference type="GO" id="GO:0002100">
    <property type="term" value="P:tRNA wobble adenosine to inosine editing"/>
    <property type="evidence" value="ECO:0007669"/>
    <property type="project" value="UniProtKB-UniRule"/>
</dbReference>
<evidence type="ECO:0000313" key="11">
    <source>
        <dbReference type="Proteomes" id="UP000295504"/>
    </source>
</evidence>
<evidence type="ECO:0000256" key="3">
    <source>
        <dbReference type="ARBA" id="ARBA00022694"/>
    </source>
</evidence>
<dbReference type="PROSITE" id="PS51747">
    <property type="entry name" value="CYT_DCMP_DEAMINASES_2"/>
    <property type="match status" value="1"/>
</dbReference>
<dbReference type="RefSeq" id="WP_132848903.1">
    <property type="nucleotide sequence ID" value="NZ_CP058648.1"/>
</dbReference>
<dbReference type="InterPro" id="IPR002125">
    <property type="entry name" value="CMP_dCMP_dom"/>
</dbReference>
<dbReference type="Gene3D" id="3.40.140.10">
    <property type="entry name" value="Cytidine Deaminase, domain 2"/>
    <property type="match status" value="1"/>
</dbReference>
<gene>
    <name evidence="8" type="primary">tadA</name>
    <name evidence="10" type="ORF">EDD79_102625</name>
</gene>
<dbReference type="InterPro" id="IPR058535">
    <property type="entry name" value="MafB19-deam"/>
</dbReference>
<keyword evidence="11" id="KW-1185">Reference proteome</keyword>
<feature type="binding site" evidence="8">
    <location>
        <position position="46"/>
    </location>
    <ligand>
        <name>Zn(2+)</name>
        <dbReference type="ChEBI" id="CHEBI:29105"/>
        <note>catalytic</note>
    </ligand>
</feature>
<dbReference type="PANTHER" id="PTHR11079">
    <property type="entry name" value="CYTOSINE DEAMINASE FAMILY MEMBER"/>
    <property type="match status" value="1"/>
</dbReference>
<dbReference type="Pfam" id="PF14437">
    <property type="entry name" value="MafB19-deam"/>
    <property type="match status" value="1"/>
</dbReference>
<organism evidence="10 11">
    <name type="scientific">Serpentinicella alkaliphila</name>
    <dbReference type="NCBI Taxonomy" id="1734049"/>
    <lineage>
        <taxon>Bacteria</taxon>
        <taxon>Bacillati</taxon>
        <taxon>Bacillota</taxon>
        <taxon>Clostridia</taxon>
        <taxon>Peptostreptococcales</taxon>
        <taxon>Natronincolaceae</taxon>
        <taxon>Serpentinicella</taxon>
    </lineage>
</organism>
<evidence type="ECO:0000256" key="8">
    <source>
        <dbReference type="HAMAP-Rule" id="MF_00972"/>
    </source>
</evidence>
<feature type="domain" description="CMP/dCMP-type deaminase" evidence="9">
    <location>
        <begin position="1"/>
        <end position="107"/>
    </location>
</feature>
<dbReference type="PROSITE" id="PS00903">
    <property type="entry name" value="CYT_DCMP_DEAMINASES_1"/>
    <property type="match status" value="1"/>
</dbReference>
<dbReference type="EC" id="3.5.4.33" evidence="8"/>